<evidence type="ECO:0000259" key="2">
    <source>
        <dbReference type="SMART" id="SM00226"/>
    </source>
</evidence>
<proteinExistence type="predicted"/>
<reference evidence="3" key="1">
    <citation type="submission" date="2022-01" db="EMBL/GenBank/DDBJ databases">
        <title>Antribacter sp. nov., isolated from Guizhou of China.</title>
        <authorList>
            <person name="Chengliang C."/>
            <person name="Ya Z."/>
        </authorList>
    </citation>
    <scope>NUCLEOTIDE SEQUENCE</scope>
    <source>
        <strain evidence="3">KLBMP 9083</strain>
    </source>
</reference>
<evidence type="ECO:0000313" key="4">
    <source>
        <dbReference type="Proteomes" id="UP001165405"/>
    </source>
</evidence>
<feature type="domain" description="Phosphotyrosine protein phosphatase I" evidence="2">
    <location>
        <begin position="1"/>
        <end position="176"/>
    </location>
</feature>
<dbReference type="AlphaFoldDB" id="A0AA41QC91"/>
<dbReference type="InterPro" id="IPR050438">
    <property type="entry name" value="LMW_PTPase"/>
</dbReference>
<gene>
    <name evidence="3" type="ORF">L1785_05755</name>
</gene>
<evidence type="ECO:0000313" key="3">
    <source>
        <dbReference type="EMBL" id="MCF4120476.1"/>
    </source>
</evidence>
<dbReference type="PANTHER" id="PTHR11717">
    <property type="entry name" value="LOW MOLECULAR WEIGHT PROTEIN TYROSINE PHOSPHATASE"/>
    <property type="match status" value="1"/>
</dbReference>
<dbReference type="CDD" id="cd16343">
    <property type="entry name" value="LMWPTP"/>
    <property type="match status" value="1"/>
</dbReference>
<comment type="caution">
    <text evidence="3">The sequence shown here is derived from an EMBL/GenBank/DDBJ whole genome shotgun (WGS) entry which is preliminary data.</text>
</comment>
<dbReference type="EC" id="3.1.3.48" evidence="1"/>
<dbReference type="InterPro" id="IPR023485">
    <property type="entry name" value="Ptyr_pPase"/>
</dbReference>
<dbReference type="SMART" id="SM00226">
    <property type="entry name" value="LMWPc"/>
    <property type="match status" value="1"/>
</dbReference>
<dbReference type="GO" id="GO:0004725">
    <property type="term" value="F:protein tyrosine phosphatase activity"/>
    <property type="evidence" value="ECO:0007669"/>
    <property type="project" value="UniProtKB-EC"/>
</dbReference>
<protein>
    <recommendedName>
        <fullName evidence="1">protein-tyrosine-phosphatase</fullName>
        <ecNumber evidence="1">3.1.3.48</ecNumber>
    </recommendedName>
</protein>
<dbReference type="PANTHER" id="PTHR11717:SF7">
    <property type="entry name" value="LOW MOLECULAR WEIGHT PHOSPHOTYROSINE PROTEIN PHOSPHATASE"/>
    <property type="match status" value="1"/>
</dbReference>
<name>A0AA41QC91_9MICO</name>
<accession>A0AA41QC91</accession>
<dbReference type="Gene3D" id="3.40.50.2300">
    <property type="match status" value="1"/>
</dbReference>
<organism evidence="3 4">
    <name type="scientific">Antribacter soli</name>
    <dbReference type="NCBI Taxonomy" id="2910976"/>
    <lineage>
        <taxon>Bacteria</taxon>
        <taxon>Bacillati</taxon>
        <taxon>Actinomycetota</taxon>
        <taxon>Actinomycetes</taxon>
        <taxon>Micrococcales</taxon>
        <taxon>Promicromonosporaceae</taxon>
        <taxon>Antribacter</taxon>
    </lineage>
</organism>
<keyword evidence="4" id="KW-1185">Reference proteome</keyword>
<dbReference type="SUPFAM" id="SSF52788">
    <property type="entry name" value="Phosphotyrosine protein phosphatases I"/>
    <property type="match status" value="1"/>
</dbReference>
<dbReference type="InterPro" id="IPR036196">
    <property type="entry name" value="Ptyr_pPase_sf"/>
</dbReference>
<dbReference type="Pfam" id="PF01451">
    <property type="entry name" value="LMWPc"/>
    <property type="match status" value="1"/>
</dbReference>
<dbReference type="EMBL" id="JAKGSG010000021">
    <property type="protein sequence ID" value="MCF4120476.1"/>
    <property type="molecule type" value="Genomic_DNA"/>
</dbReference>
<sequence length="196" mass="20447">MTVCTGNICRSPMAEVVLRERFEAAGLGDLVVVDSSGVSDEEHGNPVDRRARAVLAAHGYSTGDGHRARQVTPADLASRDLVLAMTAHHARRLRALAPGRVADTPVGAASEPAAGGVAGTASEIRMYRSFDPAAPAVPPGGSEHVLDVEDPWYGGHDDFETCLAEVEAAADGVVAFVRAELARTGRNPRLAEDATA</sequence>
<dbReference type="Proteomes" id="UP001165405">
    <property type="component" value="Unassembled WGS sequence"/>
</dbReference>
<evidence type="ECO:0000256" key="1">
    <source>
        <dbReference type="ARBA" id="ARBA00013064"/>
    </source>
</evidence>